<dbReference type="GO" id="GO:0005737">
    <property type="term" value="C:cytoplasm"/>
    <property type="evidence" value="ECO:0007669"/>
    <property type="project" value="TreeGrafter"/>
</dbReference>
<dbReference type="PANTHER" id="PTHR48083:SF19">
    <property type="entry name" value="FLAVIN-DEPENDENT MONOOXYGENASE, OXYGENASE SUBUNIT HSAA"/>
    <property type="match status" value="1"/>
</dbReference>
<dbReference type="AlphaFoldDB" id="A0A4Y9LZ11"/>
<dbReference type="Gene3D" id="1.10.540.10">
    <property type="entry name" value="Acyl-CoA dehydrogenase/oxidase, N-terminal domain"/>
    <property type="match status" value="1"/>
</dbReference>
<evidence type="ECO:0000256" key="3">
    <source>
        <dbReference type="SAM" id="MobiDB-lite"/>
    </source>
</evidence>
<feature type="domain" description="Acyl-CoA dehydrogenase/oxidase N-terminal" evidence="4">
    <location>
        <begin position="42"/>
        <end position="108"/>
    </location>
</feature>
<dbReference type="GO" id="GO:0033539">
    <property type="term" value="P:fatty acid beta-oxidation using acyl-CoA dehydrogenase"/>
    <property type="evidence" value="ECO:0007669"/>
    <property type="project" value="TreeGrafter"/>
</dbReference>
<dbReference type="InterPro" id="IPR013107">
    <property type="entry name" value="Acyl-CoA_DH_C"/>
</dbReference>
<dbReference type="Gene3D" id="2.40.110.10">
    <property type="entry name" value="Butyryl-CoA Dehydrogenase, subunit A, domain 2"/>
    <property type="match status" value="1"/>
</dbReference>
<dbReference type="SUPFAM" id="SSF56645">
    <property type="entry name" value="Acyl-CoA dehydrogenase NM domain-like"/>
    <property type="match status" value="1"/>
</dbReference>
<gene>
    <name evidence="6" type="ORF">E4K65_14910</name>
</gene>
<dbReference type="Proteomes" id="UP000297966">
    <property type="component" value="Unassembled WGS sequence"/>
</dbReference>
<evidence type="ECO:0000313" key="7">
    <source>
        <dbReference type="Proteomes" id="UP000297966"/>
    </source>
</evidence>
<keyword evidence="7" id="KW-1185">Reference proteome</keyword>
<dbReference type="PANTHER" id="PTHR48083">
    <property type="entry name" value="MEDIUM-CHAIN SPECIFIC ACYL-COA DEHYDROGENASE, MITOCHONDRIAL-RELATED"/>
    <property type="match status" value="1"/>
</dbReference>
<dbReference type="InterPro" id="IPR036250">
    <property type="entry name" value="AcylCo_DH-like_C"/>
</dbReference>
<accession>A0A4Y9LZ11</accession>
<dbReference type="GO" id="GO:0016712">
    <property type="term" value="F:oxidoreductase activity, acting on paired donors, with incorporation or reduction of molecular oxygen, reduced flavin or flavoprotein as one donor, and incorporation of one atom of oxygen"/>
    <property type="evidence" value="ECO:0007669"/>
    <property type="project" value="TreeGrafter"/>
</dbReference>
<evidence type="ECO:0000256" key="1">
    <source>
        <dbReference type="ARBA" id="ARBA00023002"/>
    </source>
</evidence>
<organism evidence="6 7">
    <name type="scientific">Bradyrhizobium niftali</name>
    <dbReference type="NCBI Taxonomy" id="2560055"/>
    <lineage>
        <taxon>Bacteria</taxon>
        <taxon>Pseudomonadati</taxon>
        <taxon>Pseudomonadota</taxon>
        <taxon>Alphaproteobacteria</taxon>
        <taxon>Hyphomicrobiales</taxon>
        <taxon>Nitrobacteraceae</taxon>
        <taxon>Bradyrhizobium</taxon>
    </lineage>
</organism>
<evidence type="ECO:0000313" key="6">
    <source>
        <dbReference type="EMBL" id="TFV48103.1"/>
    </source>
</evidence>
<dbReference type="PIRSF" id="PIRSF016578">
    <property type="entry name" value="HsaA"/>
    <property type="match status" value="1"/>
</dbReference>
<dbReference type="GO" id="GO:0050660">
    <property type="term" value="F:flavin adenine dinucleotide binding"/>
    <property type="evidence" value="ECO:0007669"/>
    <property type="project" value="InterPro"/>
</dbReference>
<reference evidence="6 7" key="1">
    <citation type="submission" date="2019-03" db="EMBL/GenBank/DDBJ databases">
        <title>Bradyrhizobium diversity isolated from nodules of Chamaecrista fasciculata.</title>
        <authorList>
            <person name="Klepa M.S."/>
            <person name="Urquiaga M.O."/>
            <person name="Hungria M."/>
            <person name="Delamuta J.R."/>
        </authorList>
    </citation>
    <scope>NUCLEOTIDE SEQUENCE [LARGE SCALE GENOMIC DNA]</scope>
    <source>
        <strain evidence="6 7">CNPSo 3448</strain>
    </source>
</reference>
<proteinExistence type="inferred from homology"/>
<name>A0A4Y9LZ11_9BRAD</name>
<dbReference type="InterPro" id="IPR009100">
    <property type="entry name" value="AcylCoA_DH/oxidase_NM_dom_sf"/>
</dbReference>
<keyword evidence="1" id="KW-0560">Oxidoreductase</keyword>
<evidence type="ECO:0000259" key="5">
    <source>
        <dbReference type="Pfam" id="PF08028"/>
    </source>
</evidence>
<dbReference type="InterPro" id="IPR046373">
    <property type="entry name" value="Acyl-CoA_Oxase/DH_mid-dom_sf"/>
</dbReference>
<dbReference type="InterPro" id="IPR050741">
    <property type="entry name" value="Acyl-CoA_dehydrogenase"/>
</dbReference>
<dbReference type="SUPFAM" id="SSF47203">
    <property type="entry name" value="Acyl-CoA dehydrogenase C-terminal domain-like"/>
    <property type="match status" value="1"/>
</dbReference>
<comment type="similarity">
    <text evidence="2">Belongs to the HpaH/HsaA monooxygenase family.</text>
</comment>
<comment type="caution">
    <text evidence="6">The sequence shown here is derived from an EMBL/GenBank/DDBJ whole genome shotgun (WGS) entry which is preliminary data.</text>
</comment>
<dbReference type="InterPro" id="IPR037069">
    <property type="entry name" value="AcylCoA_DH/ox_N_sf"/>
</dbReference>
<evidence type="ECO:0000256" key="2">
    <source>
        <dbReference type="ARBA" id="ARBA00049661"/>
    </source>
</evidence>
<dbReference type="Gene3D" id="1.20.140.10">
    <property type="entry name" value="Butyryl-CoA Dehydrogenase, subunit A, domain 3"/>
    <property type="match status" value="1"/>
</dbReference>
<dbReference type="Pfam" id="PF08028">
    <property type="entry name" value="Acyl-CoA_dh_2"/>
    <property type="match status" value="1"/>
</dbReference>
<sequence length="416" mass="45352">MGKRGIRMAPGQDPSVGQPAGPESGERAYAAMIAKARALVPRLRERAARTEELRYLPPETERDLHDAGLFRMLQPKRIGGAELDYVALIDCADLLGQADASAAWNLANLASHHWMLGMFEQEAQDLVWGRDPDTLIASSFIFPAGRATRVQGGYQLHGSWPFSSGVASCEWNMLASVVSSDDEADGIEYRIFLLPKHDYKVLDTWNVSGLRGTGSCDVEVREAFVADHMTVAVGELAGGRTPGSKVNPNPLYALPVFSLFPYVLSGVALGNAQACLNDYIEVVRHRISTYNRAKLSDFQSTQIKIAEASAKIDAARRIMRSACIDAMEDARRSHIPDMATKTRYRRDGAFSVNLCTDAVSMLFAASGARGLFTAGVLQRQFRDAHAINSHLAFNFDAAGTNYGRVALGLPSENLTL</sequence>
<dbReference type="OrthoDB" id="7316074at2"/>
<feature type="region of interest" description="Disordered" evidence="3">
    <location>
        <begin position="1"/>
        <end position="24"/>
    </location>
</feature>
<feature type="domain" description="Acyl-CoA dehydrogenase C-terminal" evidence="5">
    <location>
        <begin position="263"/>
        <end position="394"/>
    </location>
</feature>
<dbReference type="EMBL" id="SPQT01000006">
    <property type="protein sequence ID" value="TFV48103.1"/>
    <property type="molecule type" value="Genomic_DNA"/>
</dbReference>
<dbReference type="GO" id="GO:0003995">
    <property type="term" value="F:acyl-CoA dehydrogenase activity"/>
    <property type="evidence" value="ECO:0007669"/>
    <property type="project" value="TreeGrafter"/>
</dbReference>
<dbReference type="InterPro" id="IPR013786">
    <property type="entry name" value="AcylCoA_DH/ox_N"/>
</dbReference>
<evidence type="ECO:0000259" key="4">
    <source>
        <dbReference type="Pfam" id="PF02771"/>
    </source>
</evidence>
<dbReference type="Pfam" id="PF02771">
    <property type="entry name" value="Acyl-CoA_dh_N"/>
    <property type="match status" value="1"/>
</dbReference>
<protein>
    <submittedName>
        <fullName evidence="6">Acyl-CoA dehydrogenase</fullName>
    </submittedName>
</protein>